<evidence type="ECO:0000313" key="5">
    <source>
        <dbReference type="Proteomes" id="UP000656042"/>
    </source>
</evidence>
<gene>
    <name evidence="4" type="ORF">GCM10012284_48600</name>
</gene>
<dbReference type="InterPro" id="IPR029063">
    <property type="entry name" value="SAM-dependent_MTases_sf"/>
</dbReference>
<dbReference type="SUPFAM" id="SSF53335">
    <property type="entry name" value="S-adenosyl-L-methionine-dependent methyltransferases"/>
    <property type="match status" value="1"/>
</dbReference>
<accession>A0A8J3C4S5</accession>
<dbReference type="PANTHER" id="PTHR44942:SF4">
    <property type="entry name" value="METHYLTRANSFERASE TYPE 11 DOMAIN-CONTAINING PROTEIN"/>
    <property type="match status" value="1"/>
</dbReference>
<dbReference type="GO" id="GO:0032259">
    <property type="term" value="P:methylation"/>
    <property type="evidence" value="ECO:0007669"/>
    <property type="project" value="UniProtKB-KW"/>
</dbReference>
<dbReference type="PANTHER" id="PTHR44942">
    <property type="entry name" value="METHYLTRANSF_11 DOMAIN-CONTAINING PROTEIN"/>
    <property type="match status" value="1"/>
</dbReference>
<evidence type="ECO:0000313" key="4">
    <source>
        <dbReference type="EMBL" id="GGL08375.1"/>
    </source>
</evidence>
<dbReference type="Gene3D" id="3.40.50.150">
    <property type="entry name" value="Vaccinia Virus protein VP39"/>
    <property type="match status" value="1"/>
</dbReference>
<evidence type="ECO:0000256" key="1">
    <source>
        <dbReference type="ARBA" id="ARBA00022603"/>
    </source>
</evidence>
<keyword evidence="2" id="KW-0808">Transferase</keyword>
<dbReference type="InterPro" id="IPR041698">
    <property type="entry name" value="Methyltransf_25"/>
</dbReference>
<dbReference type="Proteomes" id="UP000656042">
    <property type="component" value="Unassembled WGS sequence"/>
</dbReference>
<dbReference type="GO" id="GO:0008168">
    <property type="term" value="F:methyltransferase activity"/>
    <property type="evidence" value="ECO:0007669"/>
    <property type="project" value="UniProtKB-KW"/>
</dbReference>
<keyword evidence="1 4" id="KW-0489">Methyltransferase</keyword>
<reference evidence="4" key="2">
    <citation type="submission" date="2020-09" db="EMBL/GenBank/DDBJ databases">
        <authorList>
            <person name="Sun Q."/>
            <person name="Zhou Y."/>
        </authorList>
    </citation>
    <scope>NUCLEOTIDE SEQUENCE</scope>
    <source>
        <strain evidence="4">CGMCC 4.7299</strain>
    </source>
</reference>
<dbReference type="RefSeq" id="WP_189081615.1">
    <property type="nucleotide sequence ID" value="NZ_BMMX01000029.1"/>
</dbReference>
<reference evidence="4" key="1">
    <citation type="journal article" date="2014" name="Int. J. Syst. Evol. Microbiol.">
        <title>Complete genome sequence of Corynebacterium casei LMG S-19264T (=DSM 44701T), isolated from a smear-ripened cheese.</title>
        <authorList>
            <consortium name="US DOE Joint Genome Institute (JGI-PGF)"/>
            <person name="Walter F."/>
            <person name="Albersmeier A."/>
            <person name="Kalinowski J."/>
            <person name="Ruckert C."/>
        </authorList>
    </citation>
    <scope>NUCLEOTIDE SEQUENCE</scope>
    <source>
        <strain evidence="4">CGMCC 4.7299</strain>
    </source>
</reference>
<evidence type="ECO:0000256" key="2">
    <source>
        <dbReference type="ARBA" id="ARBA00022679"/>
    </source>
</evidence>
<sequence>MTQLFGEIAAMYDDVRPGYPEQIRDAVVAYHGSVPATVADLGAGTGKGTELLAGLGAAITCVEPDPRMAAVLRGRFPHVRVDVCTFEDWAPPPGGVDLIGCGMAWHWLDPPTRDRRVRAALAPGGTLAVFGHNYGYADPEVSAAIEAVITGVDPSARGRDPQWVRDEITAAGVLDDVRVREWRSRPVWAKERYLRLMQTFSPYLRNPPANQRRILDGLDAALGDTVTMDLRTTLVLARRAEAA</sequence>
<dbReference type="AlphaFoldDB" id="A0A8J3C4S5"/>
<organism evidence="4 5">
    <name type="scientific">Mangrovihabitans endophyticus</name>
    <dbReference type="NCBI Taxonomy" id="1751298"/>
    <lineage>
        <taxon>Bacteria</taxon>
        <taxon>Bacillati</taxon>
        <taxon>Actinomycetota</taxon>
        <taxon>Actinomycetes</taxon>
        <taxon>Micromonosporales</taxon>
        <taxon>Micromonosporaceae</taxon>
        <taxon>Mangrovihabitans</taxon>
    </lineage>
</organism>
<comment type="caution">
    <text evidence="4">The sequence shown here is derived from an EMBL/GenBank/DDBJ whole genome shotgun (WGS) entry which is preliminary data.</text>
</comment>
<dbReference type="Pfam" id="PF13649">
    <property type="entry name" value="Methyltransf_25"/>
    <property type="match status" value="1"/>
</dbReference>
<keyword evidence="5" id="KW-1185">Reference proteome</keyword>
<name>A0A8J3C4S5_9ACTN</name>
<dbReference type="InterPro" id="IPR051052">
    <property type="entry name" value="Diverse_substrate_MTase"/>
</dbReference>
<dbReference type="EMBL" id="BMMX01000029">
    <property type="protein sequence ID" value="GGL08375.1"/>
    <property type="molecule type" value="Genomic_DNA"/>
</dbReference>
<dbReference type="CDD" id="cd02440">
    <property type="entry name" value="AdoMet_MTases"/>
    <property type="match status" value="1"/>
</dbReference>
<protein>
    <submittedName>
        <fullName evidence="4">Methyltransferase type 11</fullName>
    </submittedName>
</protein>
<proteinExistence type="predicted"/>
<evidence type="ECO:0000259" key="3">
    <source>
        <dbReference type="Pfam" id="PF13649"/>
    </source>
</evidence>
<feature type="domain" description="Methyltransferase" evidence="3">
    <location>
        <begin position="38"/>
        <end position="125"/>
    </location>
</feature>